<dbReference type="Pfam" id="PF07992">
    <property type="entry name" value="Pyr_redox_2"/>
    <property type="match status" value="1"/>
</dbReference>
<evidence type="ECO:0000256" key="8">
    <source>
        <dbReference type="ARBA" id="ARBA00023284"/>
    </source>
</evidence>
<dbReference type="InterPro" id="IPR023753">
    <property type="entry name" value="FAD/NAD-binding_dom"/>
</dbReference>
<keyword evidence="4 10" id="KW-0274">FAD</keyword>
<evidence type="ECO:0000313" key="13">
    <source>
        <dbReference type="EMBL" id="HHJ53508.1"/>
    </source>
</evidence>
<dbReference type="PRINTS" id="PR00368">
    <property type="entry name" value="FADPNR"/>
</dbReference>
<reference evidence="13" key="1">
    <citation type="journal article" date="2020" name="mSystems">
        <title>Genome- and Community-Level Interaction Insights into Carbon Utilization and Element Cycling Functions of Hydrothermarchaeota in Hydrothermal Sediment.</title>
        <authorList>
            <person name="Zhou Z."/>
            <person name="Liu Y."/>
            <person name="Xu W."/>
            <person name="Pan J."/>
            <person name="Luo Z.H."/>
            <person name="Li M."/>
        </authorList>
    </citation>
    <scope>NUCLEOTIDE SEQUENCE [LARGE SCALE GENOMIC DNA]</scope>
    <source>
        <strain evidence="13">HyVt-527</strain>
    </source>
</reference>
<dbReference type="GO" id="GO:0006103">
    <property type="term" value="P:2-oxoglutarate metabolic process"/>
    <property type="evidence" value="ECO:0007669"/>
    <property type="project" value="TreeGrafter"/>
</dbReference>
<evidence type="ECO:0000256" key="7">
    <source>
        <dbReference type="ARBA" id="ARBA00023157"/>
    </source>
</evidence>
<dbReference type="GO" id="GO:0004148">
    <property type="term" value="F:dihydrolipoyl dehydrogenase (NADH) activity"/>
    <property type="evidence" value="ECO:0007669"/>
    <property type="project" value="UniProtKB-EC"/>
</dbReference>
<evidence type="ECO:0000256" key="3">
    <source>
        <dbReference type="ARBA" id="ARBA00022630"/>
    </source>
</evidence>
<gene>
    <name evidence="13" type="primary">lpdA</name>
    <name evidence="13" type="ORF">ENJ89_09965</name>
</gene>
<sequence length="382" mass="41106">MSEKQHTHLAVIGGGPGGYAAAFLAADLGLEVTLIDPAENPGGVCLYRGCIPSKALLHVAKLLNETKEAARWGVSFPEPEIDLDRLRAWKEEVVQKLTGGLGQLSKQRKIKHIRARAGFVDSGNLELVDVNGEKSSLSFDYAVLATGSRPTKIPGLSIDSPHVWTSTDALRLEQIPESLLVVGGGYIGLEMGTVYAALGAKVTVVEMLPHILPGADRDLARILQKNLERKFQAILTSTRVTGMRGLKDGVQVQFDNQSEQKFSKVLVSIGRTPNTEGLGLENTQVKLTARGFVQVDEQLRTTDPAIYAIGDIAGEPMLAHKASHEGRVAVEVIAGHKAAFEPAAIPAVVFTDPEIAWAGLTESQAKEQGRKVEVMRFPWAAS</sequence>
<evidence type="ECO:0000259" key="12">
    <source>
        <dbReference type="Pfam" id="PF07992"/>
    </source>
</evidence>
<comment type="cofactor">
    <cofactor evidence="10">
        <name>FAD</name>
        <dbReference type="ChEBI" id="CHEBI:57692"/>
    </cofactor>
    <text evidence="10">Binds 1 FAD per subunit.</text>
</comment>
<dbReference type="EMBL" id="DROD01000631">
    <property type="protein sequence ID" value="HHJ53508.1"/>
    <property type="molecule type" value="Genomic_DNA"/>
</dbReference>
<dbReference type="SUPFAM" id="SSF51905">
    <property type="entry name" value="FAD/NAD(P)-binding domain"/>
    <property type="match status" value="1"/>
</dbReference>
<dbReference type="Pfam" id="PF02852">
    <property type="entry name" value="Pyr_redox_dim"/>
    <property type="match status" value="1"/>
</dbReference>
<keyword evidence="8 10" id="KW-0676">Redox-active center</keyword>
<dbReference type="PANTHER" id="PTHR22912">
    <property type="entry name" value="DISULFIDE OXIDOREDUCTASE"/>
    <property type="match status" value="1"/>
</dbReference>
<evidence type="ECO:0000259" key="11">
    <source>
        <dbReference type="Pfam" id="PF02852"/>
    </source>
</evidence>
<accession>A0A7V5PQQ8</accession>
<name>A0A7V5PQQ8_CALAY</name>
<feature type="domain" description="FAD/NAD(P)-binding" evidence="12">
    <location>
        <begin position="8"/>
        <end position="326"/>
    </location>
</feature>
<feature type="non-terminal residue" evidence="13">
    <location>
        <position position="382"/>
    </location>
</feature>
<keyword evidence="7" id="KW-1015">Disulfide bond</keyword>
<dbReference type="Gene3D" id="3.30.390.30">
    <property type="match status" value="1"/>
</dbReference>
<evidence type="ECO:0000256" key="4">
    <source>
        <dbReference type="ARBA" id="ARBA00022827"/>
    </source>
</evidence>
<dbReference type="PROSITE" id="PS00076">
    <property type="entry name" value="PYRIDINE_REDOX_1"/>
    <property type="match status" value="1"/>
</dbReference>
<dbReference type="PANTHER" id="PTHR22912:SF160">
    <property type="entry name" value="DIHYDROLIPOYL DEHYDROGENASE"/>
    <property type="match status" value="1"/>
</dbReference>
<evidence type="ECO:0000256" key="2">
    <source>
        <dbReference type="ARBA" id="ARBA00012608"/>
    </source>
</evidence>
<dbReference type="PRINTS" id="PR00411">
    <property type="entry name" value="PNDRDTASEI"/>
</dbReference>
<evidence type="ECO:0000256" key="1">
    <source>
        <dbReference type="ARBA" id="ARBA00007532"/>
    </source>
</evidence>
<comment type="similarity">
    <text evidence="1 10">Belongs to the class-I pyridine nucleotide-disulfide oxidoreductase family.</text>
</comment>
<protein>
    <recommendedName>
        <fullName evidence="2 10">Dihydrolipoyl dehydrogenase</fullName>
        <ecNumber evidence="2 10">1.8.1.4</ecNumber>
    </recommendedName>
</protein>
<dbReference type="InterPro" id="IPR006258">
    <property type="entry name" value="Lipoamide_DH"/>
</dbReference>
<dbReference type="InterPro" id="IPR012999">
    <property type="entry name" value="Pyr_OxRdtase_I_AS"/>
</dbReference>
<keyword evidence="6 10" id="KW-0520">NAD</keyword>
<dbReference type="InterPro" id="IPR050151">
    <property type="entry name" value="Class-I_Pyr_Nuc-Dis_Oxidored"/>
</dbReference>
<dbReference type="NCBIfam" id="TIGR01350">
    <property type="entry name" value="lipoamide_DH"/>
    <property type="match status" value="1"/>
</dbReference>
<dbReference type="InterPro" id="IPR036188">
    <property type="entry name" value="FAD/NAD-bd_sf"/>
</dbReference>
<keyword evidence="5 10" id="KW-0560">Oxidoreductase</keyword>
<evidence type="ECO:0000256" key="9">
    <source>
        <dbReference type="ARBA" id="ARBA00049187"/>
    </source>
</evidence>
<evidence type="ECO:0000256" key="10">
    <source>
        <dbReference type="RuleBase" id="RU003692"/>
    </source>
</evidence>
<evidence type="ECO:0000256" key="6">
    <source>
        <dbReference type="ARBA" id="ARBA00023027"/>
    </source>
</evidence>
<comment type="miscellaneous">
    <text evidence="10">The active site is a redox-active disulfide bond.</text>
</comment>
<dbReference type="InterPro" id="IPR016156">
    <property type="entry name" value="FAD/NAD-linked_Rdtase_dimer_sf"/>
</dbReference>
<proteinExistence type="inferred from homology"/>
<feature type="domain" description="Pyridine nucleotide-disulphide oxidoreductase dimerisation" evidence="11">
    <location>
        <begin position="345"/>
        <end position="381"/>
    </location>
</feature>
<dbReference type="GO" id="GO:0050660">
    <property type="term" value="F:flavin adenine dinucleotide binding"/>
    <property type="evidence" value="ECO:0007669"/>
    <property type="project" value="InterPro"/>
</dbReference>
<dbReference type="InterPro" id="IPR004099">
    <property type="entry name" value="Pyr_nucl-diS_OxRdtase_dimer"/>
</dbReference>
<dbReference type="AlphaFoldDB" id="A0A7V5PQQ8"/>
<evidence type="ECO:0000256" key="5">
    <source>
        <dbReference type="ARBA" id="ARBA00023002"/>
    </source>
</evidence>
<dbReference type="Gene3D" id="3.50.50.60">
    <property type="entry name" value="FAD/NAD(P)-binding domain"/>
    <property type="match status" value="2"/>
</dbReference>
<comment type="catalytic activity">
    <reaction evidence="9 10">
        <text>N(6)-[(R)-dihydrolipoyl]-L-lysyl-[protein] + NAD(+) = N(6)-[(R)-lipoyl]-L-lysyl-[protein] + NADH + H(+)</text>
        <dbReference type="Rhea" id="RHEA:15045"/>
        <dbReference type="Rhea" id="RHEA-COMP:10474"/>
        <dbReference type="Rhea" id="RHEA-COMP:10475"/>
        <dbReference type="ChEBI" id="CHEBI:15378"/>
        <dbReference type="ChEBI" id="CHEBI:57540"/>
        <dbReference type="ChEBI" id="CHEBI:57945"/>
        <dbReference type="ChEBI" id="CHEBI:83099"/>
        <dbReference type="ChEBI" id="CHEBI:83100"/>
        <dbReference type="EC" id="1.8.1.4"/>
    </reaction>
</comment>
<keyword evidence="3 10" id="KW-0285">Flavoprotein</keyword>
<dbReference type="EC" id="1.8.1.4" evidence="2 10"/>
<organism evidence="13">
    <name type="scientific">Caldithrix abyssi</name>
    <dbReference type="NCBI Taxonomy" id="187145"/>
    <lineage>
        <taxon>Bacteria</taxon>
        <taxon>Pseudomonadati</taxon>
        <taxon>Calditrichota</taxon>
        <taxon>Calditrichia</taxon>
        <taxon>Calditrichales</taxon>
        <taxon>Calditrichaceae</taxon>
        <taxon>Caldithrix</taxon>
    </lineage>
</organism>
<comment type="caution">
    <text evidence="13">The sequence shown here is derived from an EMBL/GenBank/DDBJ whole genome shotgun (WGS) entry which is preliminary data.</text>
</comment>
<dbReference type="Proteomes" id="UP000886124">
    <property type="component" value="Unassembled WGS sequence"/>
</dbReference>